<evidence type="ECO:0000313" key="2">
    <source>
        <dbReference type="Proteomes" id="UP000445309"/>
    </source>
</evidence>
<evidence type="ECO:0000313" key="1">
    <source>
        <dbReference type="EMBL" id="CAA7392391.1"/>
    </source>
</evidence>
<keyword evidence="2" id="KW-1185">Reference proteome</keyword>
<dbReference type="EMBL" id="CACVBY010000101">
    <property type="protein sequence ID" value="CAA7392391.1"/>
    <property type="molecule type" value="Genomic_DNA"/>
</dbReference>
<organism evidence="1 2">
    <name type="scientific">Chryseobacterium fistulae</name>
    <dbReference type="NCBI Taxonomy" id="2675058"/>
    <lineage>
        <taxon>Bacteria</taxon>
        <taxon>Pseudomonadati</taxon>
        <taxon>Bacteroidota</taxon>
        <taxon>Flavobacteriia</taxon>
        <taxon>Flavobacteriales</taxon>
        <taxon>Weeksellaceae</taxon>
        <taxon>Chryseobacterium group</taxon>
        <taxon>Chryseobacterium</taxon>
    </lineage>
</organism>
<dbReference type="AlphaFoldDB" id="A0A6N4XSG0"/>
<reference evidence="1 2" key="1">
    <citation type="submission" date="2020-01" db="EMBL/GenBank/DDBJ databases">
        <authorList>
            <person name="Rodrigo-Torres L."/>
            <person name="Arahal R. D."/>
            <person name="Lucena T."/>
        </authorList>
    </citation>
    <scope>NUCLEOTIDE SEQUENCE [LARGE SCALE GENOMIC DNA]</scope>
    <source>
        <strain evidence="1 2">CECT 9393</strain>
    </source>
</reference>
<proteinExistence type="predicted"/>
<accession>A0A6N4XSG0</accession>
<sequence>MFFSTTGELFTTRTTIKMKQLHNISNHYLQVKGNHPKGCVCILDIEFLDKRCLRMTNL</sequence>
<name>A0A6N4XSG0_9FLAO</name>
<protein>
    <submittedName>
        <fullName evidence="1">Uncharacterized protein</fullName>
    </submittedName>
</protein>
<dbReference type="Proteomes" id="UP000445309">
    <property type="component" value="Unassembled WGS sequence"/>
</dbReference>
<gene>
    <name evidence="1" type="ORF">CHRY9393_03107</name>
</gene>